<evidence type="ECO:0000313" key="2">
    <source>
        <dbReference type="EMBL" id="OSS50311.1"/>
    </source>
</evidence>
<feature type="compositionally biased region" description="Low complexity" evidence="1">
    <location>
        <begin position="73"/>
        <end position="100"/>
    </location>
</feature>
<evidence type="ECO:0000313" key="3">
    <source>
        <dbReference type="Proteomes" id="UP000193240"/>
    </source>
</evidence>
<evidence type="ECO:0000256" key="1">
    <source>
        <dbReference type="SAM" id="MobiDB-lite"/>
    </source>
</evidence>
<dbReference type="AlphaFoldDB" id="A0A1Y2M2P9"/>
<reference evidence="2 3" key="1">
    <citation type="journal article" date="2017" name="Genome Announc.">
        <title>Genome sequence of the saprophytic ascomycete Epicoccum nigrum ICMP 19927 strain isolated from New Zealand.</title>
        <authorList>
            <person name="Fokin M."/>
            <person name="Fleetwood D."/>
            <person name="Weir B.S."/>
            <person name="Villas-Boas S.G."/>
        </authorList>
    </citation>
    <scope>NUCLEOTIDE SEQUENCE [LARGE SCALE GENOMIC DNA]</scope>
    <source>
        <strain evidence="2 3">ICMP 19927</strain>
    </source>
</reference>
<gene>
    <name evidence="2" type="ORF">B5807_05255</name>
</gene>
<accession>A0A1Y2M2P9</accession>
<feature type="region of interest" description="Disordered" evidence="1">
    <location>
        <begin position="42"/>
        <end position="100"/>
    </location>
</feature>
<feature type="compositionally biased region" description="Polar residues" evidence="1">
    <location>
        <begin position="54"/>
        <end position="67"/>
    </location>
</feature>
<organism evidence="2 3">
    <name type="scientific">Epicoccum nigrum</name>
    <name type="common">Soil fungus</name>
    <name type="synonym">Epicoccum purpurascens</name>
    <dbReference type="NCBI Taxonomy" id="105696"/>
    <lineage>
        <taxon>Eukaryota</taxon>
        <taxon>Fungi</taxon>
        <taxon>Dikarya</taxon>
        <taxon>Ascomycota</taxon>
        <taxon>Pezizomycotina</taxon>
        <taxon>Dothideomycetes</taxon>
        <taxon>Pleosporomycetidae</taxon>
        <taxon>Pleosporales</taxon>
        <taxon>Pleosporineae</taxon>
        <taxon>Didymellaceae</taxon>
        <taxon>Epicoccum</taxon>
    </lineage>
</organism>
<dbReference type="Proteomes" id="UP000193240">
    <property type="component" value="Unassembled WGS sequence"/>
</dbReference>
<protein>
    <submittedName>
        <fullName evidence="2">Uncharacterized protein</fullName>
    </submittedName>
</protein>
<keyword evidence="3" id="KW-1185">Reference proteome</keyword>
<sequence>MSTALSPPYTPQIERWMQHPRTHVPVTDRLAQHNFTNTQHAFLHRPSQPPPTAPSSHTNHQCASSMTRALVHQSPASTSTPSLTSTFQTTGSQTASTAGSARTSLASHGVLAAQRVLSEVDGVLTAPVSAPAAAASAAPEHTCVFHFLACTYVSRDPDEWTRHCTAHLRGQPPPRRVACPLCPWSADCEGEEEGGAAWHRGLRHLSEVHFAAGHGLGGERVDGELARWLWQRRLIEGEDLKVLLGADCGGRHGARAEGRFVVTNGRERRGRGQRVQHVSQRLVR</sequence>
<dbReference type="OMA" id="HFRGEEP"/>
<dbReference type="EMBL" id="KZ107842">
    <property type="protein sequence ID" value="OSS50311.1"/>
    <property type="molecule type" value="Genomic_DNA"/>
</dbReference>
<dbReference type="InParanoid" id="A0A1Y2M2P9"/>
<dbReference type="STRING" id="105696.A0A1Y2M2P9"/>
<name>A0A1Y2M2P9_EPING</name>
<proteinExistence type="predicted"/>